<evidence type="ECO:0000259" key="4">
    <source>
        <dbReference type="Pfam" id="PF14257"/>
    </source>
</evidence>
<keyword evidence="3" id="KW-0732">Signal</keyword>
<dbReference type="Pfam" id="PF14257">
    <property type="entry name" value="DUF4349"/>
    <property type="match status" value="1"/>
</dbReference>
<name>A0A6J4MZN4_9ACTN</name>
<feature type="compositionally biased region" description="Low complexity" evidence="1">
    <location>
        <begin position="29"/>
        <end position="42"/>
    </location>
</feature>
<keyword evidence="2" id="KW-0472">Membrane</keyword>
<keyword evidence="2" id="KW-0812">Transmembrane</keyword>
<feature type="region of interest" description="Disordered" evidence="1">
    <location>
        <begin position="29"/>
        <end position="82"/>
    </location>
</feature>
<dbReference type="AlphaFoldDB" id="A0A6J4MZN4"/>
<feature type="chain" id="PRO_5026860394" description="DUF4349 domain-containing protein" evidence="3">
    <location>
        <begin position="27"/>
        <end position="322"/>
    </location>
</feature>
<reference evidence="5" key="1">
    <citation type="submission" date="2020-02" db="EMBL/GenBank/DDBJ databases">
        <authorList>
            <person name="Meier V. D."/>
        </authorList>
    </citation>
    <scope>NUCLEOTIDE SEQUENCE</scope>
    <source>
        <strain evidence="5">AVDCRST_MAG32</strain>
    </source>
</reference>
<feature type="domain" description="DUF4349" evidence="4">
    <location>
        <begin position="92"/>
        <end position="304"/>
    </location>
</feature>
<accession>A0A6J4MZN4</accession>
<dbReference type="PROSITE" id="PS51257">
    <property type="entry name" value="PROKAR_LIPOPROTEIN"/>
    <property type="match status" value="1"/>
</dbReference>
<feature type="transmembrane region" description="Helical" evidence="2">
    <location>
        <begin position="282"/>
        <end position="307"/>
    </location>
</feature>
<evidence type="ECO:0000313" key="5">
    <source>
        <dbReference type="EMBL" id="CAA9373246.1"/>
    </source>
</evidence>
<dbReference type="EMBL" id="CADCUM010000037">
    <property type="protein sequence ID" value="CAA9373246.1"/>
    <property type="molecule type" value="Genomic_DNA"/>
</dbReference>
<evidence type="ECO:0000256" key="2">
    <source>
        <dbReference type="SAM" id="Phobius"/>
    </source>
</evidence>
<evidence type="ECO:0000256" key="3">
    <source>
        <dbReference type="SAM" id="SignalP"/>
    </source>
</evidence>
<sequence length="322" mass="34110">MTLTRFLPGGRTVGLIIALTMTASLAACSSSDSESGSSGDASMGEVSSSDGAERSFGDAETDAGAGNDMSGGGEAASNAEASPALQPPALERHVISNGTISLISDDVAKARRDVQRIVDAQRGTITEENTDTDDAGTATYSRLVVRVPSSSFAVTMLALEKSAELRRSQLTSEDVTTQVIDTDVRVRAQEGSLRRVEQLLARARSLKDIVWIESQLTQRQSELDSLKSQQAWLSDQTSDSTITIDIERSHGAEPEKEREEAAGFLVGLKGGMKALGGFATAMATLVGALLPFAIVLAILGVPMWLLVRRSARRRQSKQPVAS</sequence>
<keyword evidence="2" id="KW-1133">Transmembrane helix</keyword>
<evidence type="ECO:0000256" key="1">
    <source>
        <dbReference type="SAM" id="MobiDB-lite"/>
    </source>
</evidence>
<organism evidence="5">
    <name type="scientific">uncultured Nocardioides sp</name>
    <dbReference type="NCBI Taxonomy" id="198441"/>
    <lineage>
        <taxon>Bacteria</taxon>
        <taxon>Bacillati</taxon>
        <taxon>Actinomycetota</taxon>
        <taxon>Actinomycetes</taxon>
        <taxon>Propionibacteriales</taxon>
        <taxon>Nocardioidaceae</taxon>
        <taxon>Nocardioides</taxon>
        <taxon>environmental samples</taxon>
    </lineage>
</organism>
<dbReference type="InterPro" id="IPR025645">
    <property type="entry name" value="DUF4349"/>
</dbReference>
<proteinExistence type="predicted"/>
<gene>
    <name evidence="5" type="ORF">AVDCRST_MAG32-912</name>
</gene>
<feature type="signal peptide" evidence="3">
    <location>
        <begin position="1"/>
        <end position="26"/>
    </location>
</feature>
<protein>
    <recommendedName>
        <fullName evidence="4">DUF4349 domain-containing protein</fullName>
    </recommendedName>
</protein>